<protein>
    <submittedName>
        <fullName evidence="2">Uncharacterized protein</fullName>
    </submittedName>
</protein>
<dbReference type="EMBL" id="JYDT01000042">
    <property type="protein sequence ID" value="KRY88431.1"/>
    <property type="molecule type" value="Genomic_DNA"/>
</dbReference>
<evidence type="ECO:0000256" key="1">
    <source>
        <dbReference type="SAM" id="SignalP"/>
    </source>
</evidence>
<name>A0A0V1FRH1_TRIPS</name>
<evidence type="ECO:0000313" key="2">
    <source>
        <dbReference type="EMBL" id="KRY88431.1"/>
    </source>
</evidence>
<keyword evidence="3" id="KW-1185">Reference proteome</keyword>
<reference evidence="2 3" key="1">
    <citation type="submission" date="2015-01" db="EMBL/GenBank/DDBJ databases">
        <title>Evolution of Trichinella species and genotypes.</title>
        <authorList>
            <person name="Korhonen P.K."/>
            <person name="Edoardo P."/>
            <person name="Giuseppe L.R."/>
            <person name="Gasser R.B."/>
        </authorList>
    </citation>
    <scope>NUCLEOTIDE SEQUENCE [LARGE SCALE GENOMIC DNA]</scope>
    <source>
        <strain evidence="2">ISS470</strain>
    </source>
</reference>
<dbReference type="AlphaFoldDB" id="A0A0V1FRH1"/>
<evidence type="ECO:0000313" key="3">
    <source>
        <dbReference type="Proteomes" id="UP000054995"/>
    </source>
</evidence>
<comment type="caution">
    <text evidence="2">The sequence shown here is derived from an EMBL/GenBank/DDBJ whole genome shotgun (WGS) entry which is preliminary data.</text>
</comment>
<accession>A0A0V1FRH1</accession>
<organism evidence="2 3">
    <name type="scientific">Trichinella pseudospiralis</name>
    <name type="common">Parasitic roundworm</name>
    <dbReference type="NCBI Taxonomy" id="6337"/>
    <lineage>
        <taxon>Eukaryota</taxon>
        <taxon>Metazoa</taxon>
        <taxon>Ecdysozoa</taxon>
        <taxon>Nematoda</taxon>
        <taxon>Enoplea</taxon>
        <taxon>Dorylaimia</taxon>
        <taxon>Trichinellida</taxon>
        <taxon>Trichinellidae</taxon>
        <taxon>Trichinella</taxon>
    </lineage>
</organism>
<feature type="signal peptide" evidence="1">
    <location>
        <begin position="1"/>
        <end position="19"/>
    </location>
</feature>
<sequence>MTIVHQVIVLVNVFGAKNAAVDDVKMTCVLFVRRELGTTTLCVNCLLTMPEHHIMGLRAKLTIDLYC</sequence>
<keyword evidence="1" id="KW-0732">Signal</keyword>
<proteinExistence type="predicted"/>
<dbReference type="Proteomes" id="UP000054995">
    <property type="component" value="Unassembled WGS sequence"/>
</dbReference>
<gene>
    <name evidence="2" type="ORF">T4D_4295</name>
</gene>
<feature type="chain" id="PRO_5006878185" evidence="1">
    <location>
        <begin position="20"/>
        <end position="67"/>
    </location>
</feature>